<gene>
    <name evidence="1" type="ORF">AB1Y20_015717</name>
</gene>
<dbReference type="EMBL" id="JBGBPQ010000003">
    <property type="protein sequence ID" value="KAL1527030.1"/>
    <property type="molecule type" value="Genomic_DNA"/>
</dbReference>
<protein>
    <recommendedName>
        <fullName evidence="3">SGNH hydrolase-type esterase domain-containing protein</fullName>
    </recommendedName>
</protein>
<name>A0AB34JZC0_PRYPA</name>
<evidence type="ECO:0000313" key="1">
    <source>
        <dbReference type="EMBL" id="KAL1527030.1"/>
    </source>
</evidence>
<organism evidence="1 2">
    <name type="scientific">Prymnesium parvum</name>
    <name type="common">Toxic golden alga</name>
    <dbReference type="NCBI Taxonomy" id="97485"/>
    <lineage>
        <taxon>Eukaryota</taxon>
        <taxon>Haptista</taxon>
        <taxon>Haptophyta</taxon>
        <taxon>Prymnesiophyceae</taxon>
        <taxon>Prymnesiales</taxon>
        <taxon>Prymnesiaceae</taxon>
        <taxon>Prymnesium</taxon>
    </lineage>
</organism>
<reference evidence="1 2" key="1">
    <citation type="journal article" date="2024" name="Science">
        <title>Giant polyketide synthase enzymes in the biosynthesis of giant marine polyether toxins.</title>
        <authorList>
            <person name="Fallon T.R."/>
            <person name="Shende V.V."/>
            <person name="Wierzbicki I.H."/>
            <person name="Pendleton A.L."/>
            <person name="Watervoot N.F."/>
            <person name="Auber R.P."/>
            <person name="Gonzalez D.J."/>
            <person name="Wisecaver J.H."/>
            <person name="Moore B.S."/>
        </authorList>
    </citation>
    <scope>NUCLEOTIDE SEQUENCE [LARGE SCALE GENOMIC DNA]</scope>
    <source>
        <strain evidence="1 2">12B1</strain>
    </source>
</reference>
<dbReference type="SUPFAM" id="SSF52266">
    <property type="entry name" value="SGNH hydrolase"/>
    <property type="match status" value="1"/>
</dbReference>
<accession>A0AB34JZC0</accession>
<dbReference type="Proteomes" id="UP001515480">
    <property type="component" value="Unassembled WGS sequence"/>
</dbReference>
<evidence type="ECO:0008006" key="3">
    <source>
        <dbReference type="Google" id="ProtNLM"/>
    </source>
</evidence>
<comment type="caution">
    <text evidence="1">The sequence shown here is derived from an EMBL/GenBank/DDBJ whole genome shotgun (WGS) entry which is preliminary data.</text>
</comment>
<keyword evidence="2" id="KW-1185">Reference proteome</keyword>
<evidence type="ECO:0000313" key="2">
    <source>
        <dbReference type="Proteomes" id="UP001515480"/>
    </source>
</evidence>
<sequence length="358" mass="39395">MAEASVASSSFYASYFGHEPRLLEPVLHELRRGGEPGAERSSIFLAGDSSLDNKYWLDDSSAALNGYERVLAPPVQKCDVAYWLNQEALRRGRHDLFAINTAVEATSLNDRAFCRLLPQDAFIRKHIQPHDYLIVSVGGNDLALAPLLATILNIIPLLCCTPVSLIERGVVCPPNTHLDCGCCGCGLPGCVVGLCGCPPGLAYFADLFGNRVQNYVQRILGERRPRKVIVCMYYYLDVHGRGSWADCFLKGMCYDLSPQRLQAAIRRVFEVGTSRVRIEGTEVVAFPLFRVLDGSDTNDYVERVEPSSQGGAKMARALMDAVLGVNMEFWTPSTPPADLDALVDCRFNGAPTSQEVQR</sequence>
<proteinExistence type="predicted"/>
<dbReference type="AlphaFoldDB" id="A0AB34JZC0"/>